<dbReference type="EC" id="7.2.1.3" evidence="15"/>
<evidence type="ECO:0000256" key="14">
    <source>
        <dbReference type="ARBA" id="ARBA00023136"/>
    </source>
</evidence>
<feature type="transmembrane region" description="Helical" evidence="22">
    <location>
        <begin position="199"/>
        <end position="220"/>
    </location>
</feature>
<evidence type="ECO:0000256" key="10">
    <source>
        <dbReference type="ARBA" id="ARBA00022982"/>
    </source>
</evidence>
<feature type="transmembrane region" description="Helical" evidence="22">
    <location>
        <begin position="159"/>
        <end position="179"/>
    </location>
</feature>
<keyword evidence="6" id="KW-0349">Heme</keyword>
<evidence type="ECO:0000256" key="4">
    <source>
        <dbReference type="ARBA" id="ARBA00022448"/>
    </source>
</evidence>
<evidence type="ECO:0000256" key="21">
    <source>
        <dbReference type="SAM" id="MobiDB-lite"/>
    </source>
</evidence>
<reference evidence="24" key="1">
    <citation type="submission" date="2021-04" db="EMBL/GenBank/DDBJ databases">
        <authorList>
            <consortium name="Wellcome Sanger Institute Data Sharing"/>
        </authorList>
    </citation>
    <scope>NUCLEOTIDE SEQUENCE [LARGE SCALE GENOMIC DNA]</scope>
</reference>
<reference evidence="24" key="3">
    <citation type="submission" date="2025-09" db="UniProtKB">
        <authorList>
            <consortium name="Ensembl"/>
        </authorList>
    </citation>
    <scope>IDENTIFICATION</scope>
</reference>
<evidence type="ECO:0000256" key="17">
    <source>
        <dbReference type="ARBA" id="ARBA00031718"/>
    </source>
</evidence>
<evidence type="ECO:0000256" key="3">
    <source>
        <dbReference type="ARBA" id="ARBA00011738"/>
    </source>
</evidence>
<keyword evidence="9" id="KW-1278">Translocase</keyword>
<comment type="catalytic activity">
    <reaction evidence="19">
        <text>Fe(3+)(out) + L-ascorbate(in) = monodehydro-L-ascorbate radical(in) + Fe(2+)(out) + H(+)</text>
        <dbReference type="Rhea" id="RHEA:30403"/>
        <dbReference type="ChEBI" id="CHEBI:15378"/>
        <dbReference type="ChEBI" id="CHEBI:29033"/>
        <dbReference type="ChEBI" id="CHEBI:29034"/>
        <dbReference type="ChEBI" id="CHEBI:38290"/>
        <dbReference type="ChEBI" id="CHEBI:59513"/>
        <dbReference type="EC" id="7.2.1.3"/>
    </reaction>
    <physiologicalReaction direction="left-to-right" evidence="19">
        <dbReference type="Rhea" id="RHEA:30404"/>
    </physiologicalReaction>
</comment>
<evidence type="ECO:0000256" key="15">
    <source>
        <dbReference type="ARBA" id="ARBA00024225"/>
    </source>
</evidence>
<evidence type="ECO:0000256" key="7">
    <source>
        <dbReference type="ARBA" id="ARBA00022692"/>
    </source>
</evidence>
<feature type="transmembrane region" description="Helical" evidence="22">
    <location>
        <begin position="85"/>
        <end position="106"/>
    </location>
</feature>
<organism evidence="24 25">
    <name type="scientific">Sparus aurata</name>
    <name type="common">Gilthead sea bream</name>
    <dbReference type="NCBI Taxonomy" id="8175"/>
    <lineage>
        <taxon>Eukaryota</taxon>
        <taxon>Metazoa</taxon>
        <taxon>Chordata</taxon>
        <taxon>Craniata</taxon>
        <taxon>Vertebrata</taxon>
        <taxon>Euteleostomi</taxon>
        <taxon>Actinopterygii</taxon>
        <taxon>Neopterygii</taxon>
        <taxon>Teleostei</taxon>
        <taxon>Neoteleostei</taxon>
        <taxon>Acanthomorphata</taxon>
        <taxon>Eupercaria</taxon>
        <taxon>Spariformes</taxon>
        <taxon>Sparidae</taxon>
        <taxon>Sparus</taxon>
    </lineage>
</organism>
<sequence length="279" mass="30934">MMEMENFKHFLVALCAAGAVGLVSIIFVLRWVLHYKEGLGWDGGLAEFNWHPVLIVTGFVFLQGMAIIVYRLPWTWRCSKLTMKFIHAGLNLLAFICAVISMVAVFDFHNAAKIPNMYSLHSWLGLIAVTLYCLQLVLGVGMYLIPITPVSWRAAFMPLHVYSGLLLFSSVIAVALMGITEKLIFGLSNPKYKDSPPEAIFVNVLGVLLVVFGALILWIATRASWKRPNDQILHSLHTNVGGEDNTKVGPAMSQLSDAADDEAFGDVRRRSNKPDDQAN</sequence>
<dbReference type="PROSITE" id="PS50939">
    <property type="entry name" value="CYTOCHROME_B561"/>
    <property type="match status" value="1"/>
</dbReference>
<evidence type="ECO:0000313" key="25">
    <source>
        <dbReference type="Proteomes" id="UP000472265"/>
    </source>
</evidence>
<evidence type="ECO:0000256" key="20">
    <source>
        <dbReference type="ARBA" id="ARBA00049459"/>
    </source>
</evidence>
<evidence type="ECO:0000256" key="2">
    <source>
        <dbReference type="ARBA" id="ARBA00004424"/>
    </source>
</evidence>
<evidence type="ECO:0000256" key="13">
    <source>
        <dbReference type="ARBA" id="ARBA00023004"/>
    </source>
</evidence>
<feature type="region of interest" description="Disordered" evidence="21">
    <location>
        <begin position="244"/>
        <end position="279"/>
    </location>
</feature>
<evidence type="ECO:0000256" key="9">
    <source>
        <dbReference type="ARBA" id="ARBA00022967"/>
    </source>
</evidence>
<comment type="catalytic activity">
    <reaction evidence="20">
        <text>Cu(2+)(out) + L-ascorbate(in) = Cu(+)(out) + monodehydro-L-ascorbate radical(in) + H(+)</text>
        <dbReference type="Rhea" id="RHEA:66656"/>
        <dbReference type="ChEBI" id="CHEBI:15378"/>
        <dbReference type="ChEBI" id="CHEBI:29036"/>
        <dbReference type="ChEBI" id="CHEBI:38290"/>
        <dbReference type="ChEBI" id="CHEBI:49552"/>
        <dbReference type="ChEBI" id="CHEBI:59513"/>
    </reaction>
    <physiologicalReaction direction="left-to-right" evidence="20">
        <dbReference type="Rhea" id="RHEA:66657"/>
    </physiologicalReaction>
</comment>
<dbReference type="InterPro" id="IPR043205">
    <property type="entry name" value="CYB561/CYBRD1-like"/>
</dbReference>
<keyword evidence="13" id="KW-0408">Iron</keyword>
<keyword evidence="5" id="KW-1003">Cell membrane</keyword>
<keyword evidence="25" id="KW-1185">Reference proteome</keyword>
<dbReference type="GO" id="GO:0016324">
    <property type="term" value="C:apical plasma membrane"/>
    <property type="evidence" value="ECO:0007669"/>
    <property type="project" value="UniProtKB-SubCell"/>
</dbReference>
<accession>A0A671YPQ5</accession>
<dbReference type="InParanoid" id="A0A671YPQ5"/>
<evidence type="ECO:0000313" key="24">
    <source>
        <dbReference type="Ensembl" id="ENSSAUP00010065622.1"/>
    </source>
</evidence>
<comment type="cofactor">
    <cofactor evidence="1">
        <name>heme b</name>
        <dbReference type="ChEBI" id="CHEBI:60344"/>
    </cofactor>
</comment>
<dbReference type="GO" id="GO:0046872">
    <property type="term" value="F:metal ion binding"/>
    <property type="evidence" value="ECO:0007669"/>
    <property type="project" value="UniProtKB-KW"/>
</dbReference>
<dbReference type="FunFam" id="1.20.120.1770:FF:000001">
    <property type="entry name" value="Cytochrome b reductase 1"/>
    <property type="match status" value="1"/>
</dbReference>
<protein>
    <recommendedName>
        <fullName evidence="16">Plasma membrane ascorbate-dependent reductase CYBRD1</fullName>
        <ecNumber evidence="15">7.2.1.3</ecNumber>
    </recommendedName>
    <alternativeName>
        <fullName evidence="17">Cytochrome b reductase 1</fullName>
    </alternativeName>
</protein>
<evidence type="ECO:0000259" key="23">
    <source>
        <dbReference type="PROSITE" id="PS50939"/>
    </source>
</evidence>
<evidence type="ECO:0000256" key="6">
    <source>
        <dbReference type="ARBA" id="ARBA00022617"/>
    </source>
</evidence>
<dbReference type="Gene3D" id="1.20.120.1770">
    <property type="match status" value="1"/>
</dbReference>
<dbReference type="FunCoup" id="A0A671YPQ5">
    <property type="interactions" value="158"/>
</dbReference>
<reference evidence="24" key="2">
    <citation type="submission" date="2025-08" db="UniProtKB">
        <authorList>
            <consortium name="Ensembl"/>
        </authorList>
    </citation>
    <scope>IDENTIFICATION</scope>
</reference>
<dbReference type="CTD" id="79901"/>
<comment type="subcellular location">
    <subcellularLocation>
        <location evidence="2">Apical cell membrane</location>
        <topology evidence="2">Multi-pass membrane protein</topology>
    </subcellularLocation>
</comment>
<evidence type="ECO:0000256" key="22">
    <source>
        <dbReference type="SAM" id="Phobius"/>
    </source>
</evidence>
<evidence type="ECO:0000256" key="18">
    <source>
        <dbReference type="ARBA" id="ARBA00047447"/>
    </source>
</evidence>
<keyword evidence="14 22" id="KW-0472">Membrane</keyword>
<gene>
    <name evidence="24" type="primary">CYBRD1</name>
    <name evidence="24" type="synonym">LOC115587571</name>
</gene>
<keyword evidence="10" id="KW-0249">Electron transport</keyword>
<dbReference type="SMART" id="SM00665">
    <property type="entry name" value="B561"/>
    <property type="match status" value="1"/>
</dbReference>
<comment type="catalytic activity">
    <reaction evidence="18">
        <text>monodehydro-L-ascorbate radical(out) + L-ascorbate(in) = monodehydro-L-ascorbate radical(in) + L-ascorbate(out)</text>
        <dbReference type="Rhea" id="RHEA:66524"/>
        <dbReference type="ChEBI" id="CHEBI:38290"/>
        <dbReference type="ChEBI" id="CHEBI:59513"/>
    </reaction>
    <physiologicalReaction direction="left-to-right" evidence="18">
        <dbReference type="Rhea" id="RHEA:66525"/>
    </physiologicalReaction>
</comment>
<comment type="subunit">
    <text evidence="3">Homodimer.</text>
</comment>
<feature type="compositionally biased region" description="Basic and acidic residues" evidence="21">
    <location>
        <begin position="265"/>
        <end position="279"/>
    </location>
</feature>
<dbReference type="Proteomes" id="UP000472265">
    <property type="component" value="Chromosome 9"/>
</dbReference>
<dbReference type="OrthoDB" id="907479at2759"/>
<keyword evidence="11 22" id="KW-1133">Transmembrane helix</keyword>
<dbReference type="GeneTree" id="ENSGT00950000183197"/>
<keyword evidence="7 22" id="KW-0812">Transmembrane</keyword>
<feature type="transmembrane region" description="Helical" evidence="22">
    <location>
        <begin position="126"/>
        <end position="147"/>
    </location>
</feature>
<keyword evidence="12" id="KW-0560">Oxidoreductase</keyword>
<evidence type="ECO:0000256" key="12">
    <source>
        <dbReference type="ARBA" id="ARBA00023002"/>
    </source>
</evidence>
<dbReference type="InterPro" id="IPR006593">
    <property type="entry name" value="Cyt_b561/ferric_Rdtase_TM"/>
</dbReference>
<name>A0A671YPQ5_SPAAU</name>
<evidence type="ECO:0000256" key="11">
    <source>
        <dbReference type="ARBA" id="ARBA00022989"/>
    </source>
</evidence>
<feature type="transmembrane region" description="Helical" evidence="22">
    <location>
        <begin position="53"/>
        <end position="73"/>
    </location>
</feature>
<dbReference type="Pfam" id="PF03188">
    <property type="entry name" value="Cytochrom_B561"/>
    <property type="match status" value="1"/>
</dbReference>
<evidence type="ECO:0000256" key="19">
    <source>
        <dbReference type="ARBA" id="ARBA00048457"/>
    </source>
</evidence>
<evidence type="ECO:0000256" key="1">
    <source>
        <dbReference type="ARBA" id="ARBA00001970"/>
    </source>
</evidence>
<feature type="domain" description="Cytochrome b561" evidence="23">
    <location>
        <begin position="16"/>
        <end position="221"/>
    </location>
</feature>
<evidence type="ECO:0000256" key="8">
    <source>
        <dbReference type="ARBA" id="ARBA00022723"/>
    </source>
</evidence>
<keyword evidence="4" id="KW-0813">Transport</keyword>
<feature type="transmembrane region" description="Helical" evidence="22">
    <location>
        <begin position="12"/>
        <end position="33"/>
    </location>
</feature>
<dbReference type="AlphaFoldDB" id="A0A671YPQ5"/>
<dbReference type="OMA" id="NWHPVLA"/>
<proteinExistence type="predicted"/>
<evidence type="ECO:0000256" key="5">
    <source>
        <dbReference type="ARBA" id="ARBA00022475"/>
    </source>
</evidence>
<dbReference type="Ensembl" id="ENSSAUT00010068735.1">
    <property type="protein sequence ID" value="ENSSAUP00010065622.1"/>
    <property type="gene ID" value="ENSSAUG00010026248.1"/>
</dbReference>
<keyword evidence="8" id="KW-0479">Metal-binding</keyword>
<dbReference type="PANTHER" id="PTHR10106:SF12">
    <property type="entry name" value="PLASMA MEMBRANE ASCORBATE-DEPENDENT REDUCTASE CYBRD1"/>
    <property type="match status" value="1"/>
</dbReference>
<dbReference type="GO" id="GO:0140571">
    <property type="term" value="F:transmembrane ascorbate ferrireductase activity"/>
    <property type="evidence" value="ECO:0007669"/>
    <property type="project" value="UniProtKB-EC"/>
</dbReference>
<evidence type="ECO:0000256" key="16">
    <source>
        <dbReference type="ARBA" id="ARBA00024244"/>
    </source>
</evidence>
<dbReference type="GO" id="GO:0005765">
    <property type="term" value="C:lysosomal membrane"/>
    <property type="evidence" value="ECO:0007669"/>
    <property type="project" value="TreeGrafter"/>
</dbReference>
<dbReference type="PANTHER" id="PTHR10106">
    <property type="entry name" value="CYTOCHROME B561-RELATED"/>
    <property type="match status" value="1"/>
</dbReference>